<dbReference type="Pfam" id="PF14895">
    <property type="entry name" value="PPPI_inhib"/>
    <property type="match status" value="1"/>
</dbReference>
<reference evidence="1" key="1">
    <citation type="journal article" date="2024" name="Gigascience">
        <title>Chromosome-level genome of the poultry shaft louse Menopon gallinae provides insight into the host-switching and adaptive evolution of parasitic lice.</title>
        <authorList>
            <person name="Xu Y."/>
            <person name="Ma L."/>
            <person name="Liu S."/>
            <person name="Liang Y."/>
            <person name="Liu Q."/>
            <person name="He Z."/>
            <person name="Tian L."/>
            <person name="Duan Y."/>
            <person name="Cai W."/>
            <person name="Li H."/>
            <person name="Song F."/>
        </authorList>
    </citation>
    <scope>NUCLEOTIDE SEQUENCE</scope>
    <source>
        <strain evidence="1">Cailab_2023a</strain>
    </source>
</reference>
<protein>
    <recommendedName>
        <fullName evidence="2">Protein phosphatase 1 regulatory subunit 36</fullName>
    </recommendedName>
</protein>
<proteinExistence type="predicted"/>
<dbReference type="PANTHER" id="PTHR21055">
    <property type="entry name" value="PROTEIN PHOSPHATASE 1 REGULATORY SUBUNIT 36"/>
    <property type="match status" value="1"/>
</dbReference>
<dbReference type="AlphaFoldDB" id="A0AAW2HH38"/>
<dbReference type="PANTHER" id="PTHR21055:SF3">
    <property type="entry name" value="PROTEIN PHOSPHATASE 1 REGULATORY SUBUNIT 36"/>
    <property type="match status" value="1"/>
</dbReference>
<accession>A0AAW2HH38</accession>
<evidence type="ECO:0000313" key="1">
    <source>
        <dbReference type="EMBL" id="KAL0269168.1"/>
    </source>
</evidence>
<dbReference type="EMBL" id="JARGDH010000004">
    <property type="protein sequence ID" value="KAL0269168.1"/>
    <property type="molecule type" value="Genomic_DNA"/>
</dbReference>
<dbReference type="InterPro" id="IPR026142">
    <property type="entry name" value="Pro_pase_1_reg_su_36"/>
</dbReference>
<gene>
    <name evidence="1" type="ORF">PYX00_006984</name>
</gene>
<dbReference type="GO" id="GO:0019902">
    <property type="term" value="F:phosphatase binding"/>
    <property type="evidence" value="ECO:0007669"/>
    <property type="project" value="InterPro"/>
</dbReference>
<evidence type="ECO:0008006" key="2">
    <source>
        <dbReference type="Google" id="ProtNLM"/>
    </source>
</evidence>
<comment type="caution">
    <text evidence="1">The sequence shown here is derived from an EMBL/GenBank/DDBJ whole genome shotgun (WGS) entry which is preliminary data.</text>
</comment>
<name>A0AAW2HH38_9NEOP</name>
<organism evidence="1">
    <name type="scientific">Menopon gallinae</name>
    <name type="common">poultry shaft louse</name>
    <dbReference type="NCBI Taxonomy" id="328185"/>
    <lineage>
        <taxon>Eukaryota</taxon>
        <taxon>Metazoa</taxon>
        <taxon>Ecdysozoa</taxon>
        <taxon>Arthropoda</taxon>
        <taxon>Hexapoda</taxon>
        <taxon>Insecta</taxon>
        <taxon>Pterygota</taxon>
        <taxon>Neoptera</taxon>
        <taxon>Paraneoptera</taxon>
        <taxon>Psocodea</taxon>
        <taxon>Troctomorpha</taxon>
        <taxon>Phthiraptera</taxon>
        <taxon>Amblycera</taxon>
        <taxon>Menoponidae</taxon>
        <taxon>Menopon</taxon>
    </lineage>
</organism>
<sequence length="402" mass="47159">MSFSSLLVRGLKSGYWAWNEEKNILEFTSWVAEKQKRKHKEVKTPSAINGLTYVTIKVDIKFKFKVSEAELHEFRHFLKERNKARKDHVITIDDVKVVAIFLCCEKLPSLFHKFFNLVKVNQLLRACIVYMEFYLQTCEFVIKTQSYLPAKTEENTTYYKIMKDLEDLRVLIGRFYADIILAELGIGESAKISRTDEILLFEYFLRVSTVVIWIALERKYFDTIKVEMGRIFRTEYFNDVCRVESTLVDDIKKKNYYILRGRLPGESSKDRKPNRLISISPVIQNFIEVSEPKLMQNGKADLDFIKDKRLKFLMEYIFEPEENARDAGVIIGILGCHRRLYDPLLYPCTKRNLKLLVTGSPMDISEERKKLRDMAIETSLREGEAPYLHYFDHLPPIPPAKS</sequence>